<dbReference type="Pfam" id="PF14584">
    <property type="entry name" value="DUF4446"/>
    <property type="match status" value="1"/>
</dbReference>
<reference evidence="2 3" key="1">
    <citation type="submission" date="2018-08" db="EMBL/GenBank/DDBJ databases">
        <title>A genome reference for cultivated species of the human gut microbiota.</title>
        <authorList>
            <person name="Zou Y."/>
            <person name="Xue W."/>
            <person name="Luo G."/>
        </authorList>
    </citation>
    <scope>NUCLEOTIDE SEQUENCE [LARGE SCALE GENOMIC DNA]</scope>
    <source>
        <strain evidence="2 3">OF01-3</strain>
    </source>
</reference>
<dbReference type="InterPro" id="IPR027981">
    <property type="entry name" value="DUF4446"/>
</dbReference>
<accession>A0A3E2TLE5</accession>
<proteinExistence type="predicted"/>
<dbReference type="RefSeq" id="WP_117520549.1">
    <property type="nucleotide sequence ID" value="NZ_AP031484.1"/>
</dbReference>
<dbReference type="EMBL" id="QVEU01000001">
    <property type="protein sequence ID" value="RGB78231.1"/>
    <property type="molecule type" value="Genomic_DNA"/>
</dbReference>
<evidence type="ECO:0000313" key="3">
    <source>
        <dbReference type="Proteomes" id="UP000261011"/>
    </source>
</evidence>
<protein>
    <submittedName>
        <fullName evidence="2">DUF4446 family protein</fullName>
    </submittedName>
</protein>
<dbReference type="AlphaFoldDB" id="A0A3E2TLE5"/>
<evidence type="ECO:0000313" key="2">
    <source>
        <dbReference type="EMBL" id="RGB78231.1"/>
    </source>
</evidence>
<keyword evidence="3" id="KW-1185">Reference proteome</keyword>
<gene>
    <name evidence="2" type="ORF">DXA39_01920</name>
</gene>
<evidence type="ECO:0000256" key="1">
    <source>
        <dbReference type="SAM" id="Phobius"/>
    </source>
</evidence>
<keyword evidence="1" id="KW-0812">Transmembrane</keyword>
<sequence length="157" mass="17764">MTAIYVILAILSIIVIIEFALIQSMNNKLRRQKKRYDHLLRGNNEDVNIEELLINLNDQIEASNKQLRSIDQRSLDAHDSTMGAISNTAVVRYDAFDYGTNELSFCLCMLDNFHNGIILTSIYGKDGSSIYLKEIVNGQSKSELSEYEDQALKKAKG</sequence>
<dbReference type="Proteomes" id="UP000261011">
    <property type="component" value="Unassembled WGS sequence"/>
</dbReference>
<feature type="transmembrane region" description="Helical" evidence="1">
    <location>
        <begin position="6"/>
        <end position="25"/>
    </location>
</feature>
<organism evidence="2 3">
    <name type="scientific">Anaerococcus nagyae</name>
    <dbReference type="NCBI Taxonomy" id="1755241"/>
    <lineage>
        <taxon>Bacteria</taxon>
        <taxon>Bacillati</taxon>
        <taxon>Bacillota</taxon>
        <taxon>Tissierellia</taxon>
        <taxon>Tissierellales</taxon>
        <taxon>Peptoniphilaceae</taxon>
        <taxon>Anaerococcus</taxon>
    </lineage>
</organism>
<dbReference type="OrthoDB" id="5244042at2"/>
<keyword evidence="1" id="KW-1133">Transmembrane helix</keyword>
<name>A0A3E2TLE5_9FIRM</name>
<comment type="caution">
    <text evidence="2">The sequence shown here is derived from an EMBL/GenBank/DDBJ whole genome shotgun (WGS) entry which is preliminary data.</text>
</comment>
<keyword evidence="1" id="KW-0472">Membrane</keyword>